<dbReference type="Proteomes" id="UP000827092">
    <property type="component" value="Unassembled WGS sequence"/>
</dbReference>
<evidence type="ECO:0000313" key="1">
    <source>
        <dbReference type="EMBL" id="KAG8185263.1"/>
    </source>
</evidence>
<protein>
    <submittedName>
        <fullName evidence="1">Uncharacterized protein</fullName>
    </submittedName>
</protein>
<accession>A0AAV6UNI3</accession>
<keyword evidence="2" id="KW-1185">Reference proteome</keyword>
<sequence length="74" mass="8345">MPVLSPAWSTSVPVRYASTPISIPCTTNVAVHVHIPNVWRLSRDVDVRVSTFTRSGRHLQCPRGHPWIKSERSL</sequence>
<gene>
    <name evidence="1" type="ORF">JTE90_023876</name>
</gene>
<organism evidence="1 2">
    <name type="scientific">Oedothorax gibbosus</name>
    <dbReference type="NCBI Taxonomy" id="931172"/>
    <lineage>
        <taxon>Eukaryota</taxon>
        <taxon>Metazoa</taxon>
        <taxon>Ecdysozoa</taxon>
        <taxon>Arthropoda</taxon>
        <taxon>Chelicerata</taxon>
        <taxon>Arachnida</taxon>
        <taxon>Araneae</taxon>
        <taxon>Araneomorphae</taxon>
        <taxon>Entelegynae</taxon>
        <taxon>Araneoidea</taxon>
        <taxon>Linyphiidae</taxon>
        <taxon>Erigoninae</taxon>
        <taxon>Oedothorax</taxon>
    </lineage>
</organism>
<dbReference type="AlphaFoldDB" id="A0AAV6UNI3"/>
<reference evidence="1 2" key="1">
    <citation type="journal article" date="2022" name="Nat. Ecol. Evol.">
        <title>A masculinizing supergene underlies an exaggerated male reproductive morph in a spider.</title>
        <authorList>
            <person name="Hendrickx F."/>
            <person name="De Corte Z."/>
            <person name="Sonet G."/>
            <person name="Van Belleghem S.M."/>
            <person name="Kostlbacher S."/>
            <person name="Vangestel C."/>
        </authorList>
    </citation>
    <scope>NUCLEOTIDE SEQUENCE [LARGE SCALE GENOMIC DNA]</scope>
    <source>
        <strain evidence="1">W744_W776</strain>
    </source>
</reference>
<comment type="caution">
    <text evidence="1">The sequence shown here is derived from an EMBL/GenBank/DDBJ whole genome shotgun (WGS) entry which is preliminary data.</text>
</comment>
<dbReference type="EMBL" id="JAFNEN010000341">
    <property type="protein sequence ID" value="KAG8185263.1"/>
    <property type="molecule type" value="Genomic_DNA"/>
</dbReference>
<name>A0AAV6UNI3_9ARAC</name>
<proteinExistence type="predicted"/>
<evidence type="ECO:0000313" key="2">
    <source>
        <dbReference type="Proteomes" id="UP000827092"/>
    </source>
</evidence>